<dbReference type="PANTHER" id="PTHR12993">
    <property type="entry name" value="N-ACETYLGLUCOSAMINYL-PHOSPHATIDYLINOSITOL DE-N-ACETYLASE-RELATED"/>
    <property type="match status" value="1"/>
</dbReference>
<reference evidence="2" key="1">
    <citation type="journal article" date="2019" name="Int. J. Syst. Evol. Microbiol.">
        <title>The Global Catalogue of Microorganisms (GCM) 10K type strain sequencing project: providing services to taxonomists for standard genome sequencing and annotation.</title>
        <authorList>
            <consortium name="The Broad Institute Genomics Platform"/>
            <consortium name="The Broad Institute Genome Sequencing Center for Infectious Disease"/>
            <person name="Wu L."/>
            <person name="Ma J."/>
        </authorList>
    </citation>
    <scope>NUCLEOTIDE SEQUENCE [LARGE SCALE GENOMIC DNA]</scope>
    <source>
        <strain evidence="2">NBRC 101365</strain>
    </source>
</reference>
<dbReference type="PANTHER" id="PTHR12993:SF29">
    <property type="entry name" value="BLR3841 PROTEIN"/>
    <property type="match status" value="1"/>
</dbReference>
<accession>A0ABQ6CT73</accession>
<dbReference type="SUPFAM" id="SSF102588">
    <property type="entry name" value="LmbE-like"/>
    <property type="match status" value="1"/>
</dbReference>
<dbReference type="InterPro" id="IPR024078">
    <property type="entry name" value="LmbE-like_dom_sf"/>
</dbReference>
<dbReference type="Proteomes" id="UP001156882">
    <property type="component" value="Unassembled WGS sequence"/>
</dbReference>
<dbReference type="Pfam" id="PF02585">
    <property type="entry name" value="PIG-L"/>
    <property type="match status" value="1"/>
</dbReference>
<evidence type="ECO:0000313" key="1">
    <source>
        <dbReference type="EMBL" id="GLS23003.1"/>
    </source>
</evidence>
<evidence type="ECO:0008006" key="3">
    <source>
        <dbReference type="Google" id="ProtNLM"/>
    </source>
</evidence>
<organism evidence="1 2">
    <name type="scientific">Labrys miyagiensis</name>
    <dbReference type="NCBI Taxonomy" id="346912"/>
    <lineage>
        <taxon>Bacteria</taxon>
        <taxon>Pseudomonadati</taxon>
        <taxon>Pseudomonadota</taxon>
        <taxon>Alphaproteobacteria</taxon>
        <taxon>Hyphomicrobiales</taxon>
        <taxon>Xanthobacteraceae</taxon>
        <taxon>Labrys</taxon>
    </lineage>
</organism>
<dbReference type="InterPro" id="IPR003737">
    <property type="entry name" value="GlcNAc_PI_deacetylase-related"/>
</dbReference>
<keyword evidence="2" id="KW-1185">Reference proteome</keyword>
<evidence type="ECO:0000313" key="2">
    <source>
        <dbReference type="Proteomes" id="UP001156882"/>
    </source>
</evidence>
<name>A0ABQ6CT73_9HYPH</name>
<proteinExistence type="predicted"/>
<protein>
    <recommendedName>
        <fullName evidence="3">PIG-L family deacetylase</fullName>
    </recommendedName>
</protein>
<dbReference type="Gene3D" id="3.40.50.10320">
    <property type="entry name" value="LmbE-like"/>
    <property type="match status" value="1"/>
</dbReference>
<gene>
    <name evidence="1" type="ORF">GCM10007874_60230</name>
</gene>
<sequence>MKISSYLRRVEALPFASLEILGAGGVTILAPHPDDESLGTGGLIAACLDAGLPVHVIVLTDGAGSHPSSRQFSKQRLVELRREECRNGLSKLGLEPDKISYFDLPDTKAPTSGGEFEAAAARLEETIRRDGSTSLFVTWDKDPHCDHFAAARMAQAVGKARPELLIWHYPIWGWLLPRSKRIERPAPEGFSLDITPWLDKKRAAIACHASQLTPLIDDDPDGFMLTPQQLARFQGPTEHFIRRQA</sequence>
<dbReference type="EMBL" id="BSPC01000068">
    <property type="protein sequence ID" value="GLS23003.1"/>
    <property type="molecule type" value="Genomic_DNA"/>
</dbReference>
<comment type="caution">
    <text evidence="1">The sequence shown here is derived from an EMBL/GenBank/DDBJ whole genome shotgun (WGS) entry which is preliminary data.</text>
</comment>